<keyword evidence="1" id="KW-0732">Signal</keyword>
<name>A0A2P8DAH1_9BACT</name>
<evidence type="ECO:0000313" key="3">
    <source>
        <dbReference type="Proteomes" id="UP000240572"/>
    </source>
</evidence>
<dbReference type="EMBL" id="PYGD01000001">
    <property type="protein sequence ID" value="PSK94220.1"/>
    <property type="molecule type" value="Genomic_DNA"/>
</dbReference>
<dbReference type="AlphaFoldDB" id="A0A2P8DAH1"/>
<feature type="chain" id="PRO_5015204089" evidence="1">
    <location>
        <begin position="20"/>
        <end position="146"/>
    </location>
</feature>
<keyword evidence="3" id="KW-1185">Reference proteome</keyword>
<evidence type="ECO:0000256" key="1">
    <source>
        <dbReference type="SAM" id="SignalP"/>
    </source>
</evidence>
<accession>A0A2P8DAH1</accession>
<sequence>MKKLFASLLLAGAALSAKAAIFVNNSTTYTVYVTFWSHDAALPGACSYISNRMPVNSGSSVAFNNVTSPGLAWGIPWNLPGTPGLAGSGFDAIDIVPTVSGLYWATIGKPGGCATSTSYITSGGGYTINATWTDLGGGNILVDINP</sequence>
<comment type="caution">
    <text evidence="2">The sequence shown here is derived from an EMBL/GenBank/DDBJ whole genome shotgun (WGS) entry which is preliminary data.</text>
</comment>
<gene>
    <name evidence="2" type="ORF">B0I18_101375</name>
</gene>
<feature type="signal peptide" evidence="1">
    <location>
        <begin position="1"/>
        <end position="19"/>
    </location>
</feature>
<evidence type="ECO:0000313" key="2">
    <source>
        <dbReference type="EMBL" id="PSK94220.1"/>
    </source>
</evidence>
<proteinExistence type="predicted"/>
<dbReference type="RefSeq" id="WP_106520941.1">
    <property type="nucleotide sequence ID" value="NZ_PYGD01000001.1"/>
</dbReference>
<dbReference type="OrthoDB" id="683298at2"/>
<dbReference type="Proteomes" id="UP000240572">
    <property type="component" value="Unassembled WGS sequence"/>
</dbReference>
<organism evidence="2 3">
    <name type="scientific">Taibaiella chishuiensis</name>
    <dbReference type="NCBI Taxonomy" id="1434707"/>
    <lineage>
        <taxon>Bacteria</taxon>
        <taxon>Pseudomonadati</taxon>
        <taxon>Bacteroidota</taxon>
        <taxon>Chitinophagia</taxon>
        <taxon>Chitinophagales</taxon>
        <taxon>Chitinophagaceae</taxon>
        <taxon>Taibaiella</taxon>
    </lineage>
</organism>
<reference evidence="2 3" key="1">
    <citation type="submission" date="2018-03" db="EMBL/GenBank/DDBJ databases">
        <title>Genomic Encyclopedia of Type Strains, Phase III (KMG-III): the genomes of soil and plant-associated and newly described type strains.</title>
        <authorList>
            <person name="Whitman W."/>
        </authorList>
    </citation>
    <scope>NUCLEOTIDE SEQUENCE [LARGE SCALE GENOMIC DNA]</scope>
    <source>
        <strain evidence="2 3">CGMCC 1.12700</strain>
    </source>
</reference>
<protein>
    <submittedName>
        <fullName evidence="2">Uncharacterized protein</fullName>
    </submittedName>
</protein>